<dbReference type="SUPFAM" id="SSF46579">
    <property type="entry name" value="Prefoldin"/>
    <property type="match status" value="1"/>
</dbReference>
<dbReference type="GO" id="GO:0005634">
    <property type="term" value="C:nucleus"/>
    <property type="evidence" value="ECO:0007669"/>
    <property type="project" value="UniProtKB-SubCell"/>
</dbReference>
<dbReference type="InterPro" id="IPR009053">
    <property type="entry name" value="Prefoldin"/>
</dbReference>
<dbReference type="AlphaFoldDB" id="U5D0S5"/>
<dbReference type="PANTHER" id="PTHR15111">
    <property type="entry name" value="RNA POLYMERASE II SUBUNIT 5-MEDIATING PROTEIN NNX3"/>
    <property type="match status" value="1"/>
</dbReference>
<dbReference type="GO" id="GO:0003682">
    <property type="term" value="F:chromatin binding"/>
    <property type="evidence" value="ECO:0000318"/>
    <property type="project" value="GO_Central"/>
</dbReference>
<dbReference type="GO" id="GO:2001243">
    <property type="term" value="P:negative regulation of intrinsic apoptotic signaling pathway"/>
    <property type="evidence" value="ECO:0000318"/>
    <property type="project" value="GO_Central"/>
</dbReference>
<evidence type="ECO:0000256" key="4">
    <source>
        <dbReference type="SAM" id="MobiDB-lite"/>
    </source>
</evidence>
<evidence type="ECO:0000256" key="1">
    <source>
        <dbReference type="ARBA" id="ARBA00004123"/>
    </source>
</evidence>
<evidence type="ECO:0000313" key="6">
    <source>
        <dbReference type="Proteomes" id="UP000017836"/>
    </source>
</evidence>
<dbReference type="GO" id="GO:0009409">
    <property type="term" value="P:response to cold"/>
    <property type="evidence" value="ECO:0007669"/>
    <property type="project" value="UniProtKB-ARBA"/>
</dbReference>
<dbReference type="PANTHER" id="PTHR15111:SF0">
    <property type="entry name" value="UNCONVENTIONAL PREFOLDIN RPB5 INTERACTOR 1"/>
    <property type="match status" value="1"/>
</dbReference>
<feature type="region of interest" description="Disordered" evidence="4">
    <location>
        <begin position="206"/>
        <end position="246"/>
    </location>
</feature>
<organism evidence="5 6">
    <name type="scientific">Amborella trichopoda</name>
    <dbReference type="NCBI Taxonomy" id="13333"/>
    <lineage>
        <taxon>Eukaryota</taxon>
        <taxon>Viridiplantae</taxon>
        <taxon>Streptophyta</taxon>
        <taxon>Embryophyta</taxon>
        <taxon>Tracheophyta</taxon>
        <taxon>Spermatophyta</taxon>
        <taxon>Magnoliopsida</taxon>
        <taxon>Amborellales</taxon>
        <taxon>Amborellaceae</taxon>
        <taxon>Amborella</taxon>
    </lineage>
</organism>
<dbReference type="STRING" id="13333.U5D0S5"/>
<dbReference type="eggNOG" id="KOG3130">
    <property type="taxonomic scope" value="Eukaryota"/>
</dbReference>
<name>U5D0S5_AMBTC</name>
<accession>U5D0S5</accession>
<proteinExistence type="inferred from homology"/>
<dbReference type="GO" id="GO:0006457">
    <property type="term" value="P:protein folding"/>
    <property type="evidence" value="ECO:0007669"/>
    <property type="project" value="UniProtKB-ARBA"/>
</dbReference>
<dbReference type="Gramene" id="ERN14992">
    <property type="protein sequence ID" value="ERN14992"/>
    <property type="gene ID" value="AMTR_s00032p00225290"/>
</dbReference>
<evidence type="ECO:0000256" key="3">
    <source>
        <dbReference type="ARBA" id="ARBA00038295"/>
    </source>
</evidence>
<dbReference type="GO" id="GO:0019212">
    <property type="term" value="F:phosphatase inhibitor activity"/>
    <property type="evidence" value="ECO:0000318"/>
    <property type="project" value="GO_Central"/>
</dbReference>
<dbReference type="EMBL" id="KI392518">
    <property type="protein sequence ID" value="ERN14992.1"/>
    <property type="molecule type" value="Genomic_DNA"/>
</dbReference>
<dbReference type="CDD" id="cd23159">
    <property type="entry name" value="Prefoldin_URI1"/>
    <property type="match status" value="1"/>
</dbReference>
<comment type="subcellular location">
    <subcellularLocation>
        <location evidence="1">Nucleus</location>
    </subcellularLocation>
</comment>
<dbReference type="HOGENOM" id="CLU_033289_0_0_1"/>
<dbReference type="GO" id="GO:0000122">
    <property type="term" value="P:negative regulation of transcription by RNA polymerase II"/>
    <property type="evidence" value="ECO:0000318"/>
    <property type="project" value="GO_Central"/>
</dbReference>
<dbReference type="GO" id="GO:0003714">
    <property type="term" value="F:transcription corepressor activity"/>
    <property type="evidence" value="ECO:0000318"/>
    <property type="project" value="GO_Central"/>
</dbReference>
<sequence>MERGSKGTVTSLSSLFPVEEAMKAELRVKEAIAQRTKELDQLNLFISENSSLMNLVQRLPDEISHEIMVPFGKVAFFPGRLIHTNEFLVLLGDGYYAERSSKQTSEILHRRAKTLESKVEGLKAMLLDLEAEASFFNATAAEAAEGLFEIREDYIEQSTNIATQNQTGALESNADPSSRTSGNRSSEDEEYARMMLRLDELELEEARADENASGIEEEELPDLDDETSARCSGDEGEDIKNQPHKQDESIEGNVIKSLGMPSNVKMEEYFPRLEEKISMRTTTKGEVFKDNFSSHSSGDRAADNLGSHSSGDRAANRKAFTGLIVERDFSSNEGQTFSQLLMADSAICRLLVLILQNQFLDSRCRGETADFLVT</sequence>
<keyword evidence="6" id="KW-1185">Reference proteome</keyword>
<evidence type="ECO:0008006" key="7">
    <source>
        <dbReference type="Google" id="ProtNLM"/>
    </source>
</evidence>
<reference evidence="6" key="1">
    <citation type="journal article" date="2013" name="Science">
        <title>The Amborella genome and the evolution of flowering plants.</title>
        <authorList>
            <consortium name="Amborella Genome Project"/>
        </authorList>
    </citation>
    <scope>NUCLEOTIDE SEQUENCE [LARGE SCALE GENOMIC DNA]</scope>
</reference>
<evidence type="ECO:0000256" key="2">
    <source>
        <dbReference type="ARBA" id="ARBA00023242"/>
    </source>
</evidence>
<keyword evidence="2" id="KW-0539">Nucleus</keyword>
<dbReference type="Proteomes" id="UP000017836">
    <property type="component" value="Unassembled WGS sequence"/>
</dbReference>
<protein>
    <recommendedName>
        <fullName evidence="7">RNA polymerase II subunit 5-mediating protein homolog</fullName>
    </recommendedName>
</protein>
<comment type="similarity">
    <text evidence="3">Belongs to the RNA polymerase II subunit 5-mediating protein family.</text>
</comment>
<gene>
    <name evidence="5" type="ORF">AMTR_s00032p00225290</name>
</gene>
<feature type="compositionally biased region" description="Acidic residues" evidence="4">
    <location>
        <begin position="215"/>
        <end position="226"/>
    </location>
</feature>
<feature type="compositionally biased region" description="Polar residues" evidence="4">
    <location>
        <begin position="164"/>
        <end position="184"/>
    </location>
</feature>
<dbReference type="InterPro" id="IPR004127">
    <property type="entry name" value="Prefoldin_subunit_alpha"/>
</dbReference>
<dbReference type="Pfam" id="PF02996">
    <property type="entry name" value="Prefoldin"/>
    <property type="match status" value="1"/>
</dbReference>
<dbReference type="InterPro" id="IPR052255">
    <property type="entry name" value="RNA_pol_II_subunit5-mediator"/>
</dbReference>
<feature type="region of interest" description="Disordered" evidence="4">
    <location>
        <begin position="164"/>
        <end position="189"/>
    </location>
</feature>
<feature type="region of interest" description="Disordered" evidence="4">
    <location>
        <begin position="289"/>
        <end position="312"/>
    </location>
</feature>
<evidence type="ECO:0000313" key="5">
    <source>
        <dbReference type="EMBL" id="ERN14992.1"/>
    </source>
</evidence>
<dbReference type="Gene3D" id="1.10.287.370">
    <property type="match status" value="1"/>
</dbReference>